<dbReference type="RefSeq" id="WP_038190427.1">
    <property type="nucleotide sequence ID" value="NZ_ASQA01000042.1"/>
</dbReference>
<proteinExistence type="predicted"/>
<evidence type="ECO:0000259" key="1">
    <source>
        <dbReference type="Pfam" id="PF01323"/>
    </source>
</evidence>
<dbReference type="PANTHER" id="PTHR13887:SF41">
    <property type="entry name" value="THIOREDOXIN SUPERFAMILY PROTEIN"/>
    <property type="match status" value="1"/>
</dbReference>
<dbReference type="SUPFAM" id="SSF52833">
    <property type="entry name" value="Thioredoxin-like"/>
    <property type="match status" value="1"/>
</dbReference>
<dbReference type="InterPro" id="IPR001853">
    <property type="entry name" value="DSBA-like_thioredoxin_dom"/>
</dbReference>
<dbReference type="eggNOG" id="COG2761">
    <property type="taxonomic scope" value="Bacteria"/>
</dbReference>
<dbReference type="Gene3D" id="3.40.30.10">
    <property type="entry name" value="Glutaredoxin"/>
    <property type="match status" value="1"/>
</dbReference>
<dbReference type="InterPro" id="IPR036249">
    <property type="entry name" value="Thioredoxin-like_sf"/>
</dbReference>
<dbReference type="AlphaFoldDB" id="W4EKF0"/>
<dbReference type="GO" id="GO:0016491">
    <property type="term" value="F:oxidoreductase activity"/>
    <property type="evidence" value="ECO:0007669"/>
    <property type="project" value="InterPro"/>
</dbReference>
<evidence type="ECO:0000313" key="3">
    <source>
        <dbReference type="Proteomes" id="UP000019062"/>
    </source>
</evidence>
<dbReference type="EMBL" id="ASQA01000042">
    <property type="protein sequence ID" value="ETT81053.1"/>
    <property type="molecule type" value="Genomic_DNA"/>
</dbReference>
<evidence type="ECO:0000313" key="2">
    <source>
        <dbReference type="EMBL" id="ETT81053.1"/>
    </source>
</evidence>
<dbReference type="Proteomes" id="UP000019062">
    <property type="component" value="Unassembled WGS sequence"/>
</dbReference>
<feature type="domain" description="DSBA-like thioredoxin" evidence="1">
    <location>
        <begin position="3"/>
        <end position="204"/>
    </location>
</feature>
<accession>W4EKF0</accession>
<sequence>MKIEIWSDYACPFCYIGEARLEKAMNELGIKDQVNIEMRSFELDPNTSYEVVSNTEDRFAKKYGLSNSMAAERIRQIEQYGKNEGIDFKYYTTRYTNTMDAHRLTHYAAKQGNKTIAKDLFKAYFTDNLELSDKNVLKEIAVKNGLGENEVEKVLNSNEFESDVRKDETQAYSMGVRGVPYFLINGEINLSGAQNVETFKTALKQAMQDDSQNNDLSGMSCGIDGCN</sequence>
<reference evidence="2 3" key="1">
    <citation type="journal article" date="2014" name="BMC Genomics">
        <title>Genomic comparison of sporeforming bacilli isolated from milk.</title>
        <authorList>
            <person name="Moreno Switt A.I."/>
            <person name="Andrus A.D."/>
            <person name="Ranieri M.L."/>
            <person name="Orsi R.H."/>
            <person name="Ivy R."/>
            <person name="den Bakker H.C."/>
            <person name="Martin N.H."/>
            <person name="Wiedmann M."/>
            <person name="Boor K.J."/>
        </authorList>
    </citation>
    <scope>NUCLEOTIDE SEQUENCE [LARGE SCALE GENOMIC DNA]</scope>
    <source>
        <strain evidence="2 3">FSL R5-213</strain>
    </source>
</reference>
<gene>
    <name evidence="2" type="ORF">C176_20119</name>
</gene>
<dbReference type="PANTHER" id="PTHR13887">
    <property type="entry name" value="GLUTATHIONE S-TRANSFERASE KAPPA"/>
    <property type="match status" value="1"/>
</dbReference>
<dbReference type="Pfam" id="PF01323">
    <property type="entry name" value="DSBA"/>
    <property type="match status" value="1"/>
</dbReference>
<dbReference type="CDD" id="cd03024">
    <property type="entry name" value="DsbA_FrnE"/>
    <property type="match status" value="1"/>
</dbReference>
<comment type="caution">
    <text evidence="2">The sequence shown here is derived from an EMBL/GenBank/DDBJ whole genome shotgun (WGS) entry which is preliminary data.</text>
</comment>
<protein>
    <submittedName>
        <fullName evidence="2">DSBA oxidoreductase</fullName>
    </submittedName>
</protein>
<organism evidence="2 3">
    <name type="scientific">Viridibacillus arenosi FSL R5-213</name>
    <dbReference type="NCBI Taxonomy" id="1227360"/>
    <lineage>
        <taxon>Bacteria</taxon>
        <taxon>Bacillati</taxon>
        <taxon>Bacillota</taxon>
        <taxon>Bacilli</taxon>
        <taxon>Bacillales</taxon>
        <taxon>Caryophanaceae</taxon>
        <taxon>Viridibacillus</taxon>
    </lineage>
</organism>
<name>W4EKF0_9BACL</name>
<keyword evidence="3" id="KW-1185">Reference proteome</keyword>